<dbReference type="EMBL" id="CP001850">
    <property type="protein sequence ID" value="ADC90544.1"/>
    <property type="molecule type" value="Genomic_DNA"/>
</dbReference>
<evidence type="ECO:0000313" key="11">
    <source>
        <dbReference type="Proteomes" id="UP000008234"/>
    </source>
</evidence>
<keyword evidence="11" id="KW-1185">Reference proteome</keyword>
<dbReference type="InterPro" id="IPR035566">
    <property type="entry name" value="Ribosomal_protein_bL20_C"/>
</dbReference>
<name>D3R322_MAGIU</name>
<dbReference type="GO" id="GO:0003735">
    <property type="term" value="F:structural constituent of ribosome"/>
    <property type="evidence" value="ECO:0007669"/>
    <property type="project" value="InterPro"/>
</dbReference>
<dbReference type="InterPro" id="IPR005813">
    <property type="entry name" value="Ribosomal_bL20"/>
</dbReference>
<evidence type="ECO:0000256" key="6">
    <source>
        <dbReference type="ARBA" id="ARBA00024775"/>
    </source>
</evidence>
<comment type="function">
    <text evidence="6 8 9">Binds directly to 23S ribosomal RNA and is necessary for the in vitro assembly process of the 50S ribosomal subunit. It is not involved in the protein synthesizing functions of that subunit.</text>
</comment>
<dbReference type="FunFam" id="1.10.1900.20:FF:000001">
    <property type="entry name" value="50S ribosomal protein L20"/>
    <property type="match status" value="1"/>
</dbReference>
<dbReference type="Gene3D" id="1.10.1900.20">
    <property type="entry name" value="Ribosomal protein L20"/>
    <property type="match status" value="1"/>
</dbReference>
<evidence type="ECO:0000313" key="10">
    <source>
        <dbReference type="EMBL" id="ADC90544.1"/>
    </source>
</evidence>
<keyword evidence="4 8" id="KW-0689">Ribosomal protein</keyword>
<dbReference type="Gene3D" id="6.10.160.10">
    <property type="match status" value="1"/>
</dbReference>
<dbReference type="NCBIfam" id="TIGR01032">
    <property type="entry name" value="rplT_bact"/>
    <property type="match status" value="1"/>
</dbReference>
<keyword evidence="5 8" id="KW-0687">Ribonucleoprotein</keyword>
<dbReference type="GO" id="GO:0006412">
    <property type="term" value="P:translation"/>
    <property type="evidence" value="ECO:0007669"/>
    <property type="project" value="InterPro"/>
</dbReference>
<keyword evidence="2 8" id="KW-0699">rRNA-binding</keyword>
<dbReference type="InterPro" id="IPR049946">
    <property type="entry name" value="RIBOSOMAL_L20_CS"/>
</dbReference>
<dbReference type="SUPFAM" id="SSF74731">
    <property type="entry name" value="Ribosomal protein L20"/>
    <property type="match status" value="1"/>
</dbReference>
<proteinExistence type="inferred from homology"/>
<dbReference type="eggNOG" id="COG0292">
    <property type="taxonomic scope" value="Bacteria"/>
</dbReference>
<dbReference type="STRING" id="699246.HMPREF0868_1313"/>
<evidence type="ECO:0000256" key="1">
    <source>
        <dbReference type="ARBA" id="ARBA00007698"/>
    </source>
</evidence>
<dbReference type="RefSeq" id="WP_012993040.1">
    <property type="nucleotide sequence ID" value="NC_013895.2"/>
</dbReference>
<sequence length="118" mass="13320">MARVKRGVAAHARHKKILKMAKGYFGHKSKLFKVANQQVMKSGNYAYRDRKAKKRDFRKLWIARINAAARMNGLSYSRLMNGVHKAEIALDRKMLAELAVSDAKAFTAVCEAAKKALQ</sequence>
<dbReference type="OrthoDB" id="9808966at2"/>
<evidence type="ECO:0000256" key="5">
    <source>
        <dbReference type="ARBA" id="ARBA00023274"/>
    </source>
</evidence>
<dbReference type="GO" id="GO:0000027">
    <property type="term" value="P:ribosomal large subunit assembly"/>
    <property type="evidence" value="ECO:0007669"/>
    <property type="project" value="UniProtKB-UniRule"/>
</dbReference>
<dbReference type="Pfam" id="PF00453">
    <property type="entry name" value="Ribosomal_L20"/>
    <property type="match status" value="1"/>
</dbReference>
<organism evidence="10 11">
    <name type="scientific">Mageeibacillus indolicus (strain UPII9-5)</name>
    <name type="common">Clostridiales genomosp. BVAB3 (strain UPII9-5)</name>
    <dbReference type="NCBI Taxonomy" id="699246"/>
    <lineage>
        <taxon>Bacteria</taxon>
        <taxon>Bacillati</taxon>
        <taxon>Bacillota</taxon>
        <taxon>Clostridia</taxon>
        <taxon>Eubacteriales</taxon>
        <taxon>Oscillospiraceae</taxon>
        <taxon>Mageeibacillus</taxon>
    </lineage>
</organism>
<comment type="similarity">
    <text evidence="1 8 9">Belongs to the bacterial ribosomal protein bL20 family.</text>
</comment>
<dbReference type="KEGG" id="clo:HMPREF0868_1313"/>
<evidence type="ECO:0000256" key="7">
    <source>
        <dbReference type="ARBA" id="ARBA00035172"/>
    </source>
</evidence>
<reference evidence="11" key="1">
    <citation type="submission" date="2009-12" db="EMBL/GenBank/DDBJ databases">
        <title>Sequence of Clostridiales genomosp. BVAB3 str. UPII9-5.</title>
        <authorList>
            <person name="Madupu R."/>
            <person name="Durkin A.S."/>
            <person name="Torralba M."/>
            <person name="Methe B."/>
            <person name="Sutton G.G."/>
            <person name="Strausberg R.L."/>
            <person name="Nelson K.E."/>
        </authorList>
    </citation>
    <scope>NUCLEOTIDE SEQUENCE [LARGE SCALE GENOMIC DNA]</scope>
    <source>
        <strain evidence="11">UPII9-5</strain>
    </source>
</reference>
<dbReference type="Proteomes" id="UP000008234">
    <property type="component" value="Chromosome"/>
</dbReference>
<keyword evidence="3 8" id="KW-0694">RNA-binding</keyword>
<evidence type="ECO:0000256" key="2">
    <source>
        <dbReference type="ARBA" id="ARBA00022730"/>
    </source>
</evidence>
<gene>
    <name evidence="8 10" type="primary">rplT</name>
    <name evidence="10" type="ordered locus">HMPREF0868_1313</name>
</gene>
<evidence type="ECO:0000256" key="9">
    <source>
        <dbReference type="RuleBase" id="RU000560"/>
    </source>
</evidence>
<dbReference type="GO" id="GO:1990904">
    <property type="term" value="C:ribonucleoprotein complex"/>
    <property type="evidence" value="ECO:0007669"/>
    <property type="project" value="UniProtKB-KW"/>
</dbReference>
<dbReference type="PANTHER" id="PTHR10986">
    <property type="entry name" value="39S RIBOSOMAL PROTEIN L20"/>
    <property type="match status" value="1"/>
</dbReference>
<dbReference type="AlphaFoldDB" id="D3R322"/>
<evidence type="ECO:0000256" key="3">
    <source>
        <dbReference type="ARBA" id="ARBA00022884"/>
    </source>
</evidence>
<accession>D3R322</accession>
<dbReference type="GO" id="GO:0019843">
    <property type="term" value="F:rRNA binding"/>
    <property type="evidence" value="ECO:0007669"/>
    <property type="project" value="UniProtKB-UniRule"/>
</dbReference>
<dbReference type="PRINTS" id="PR00062">
    <property type="entry name" value="RIBOSOMALL20"/>
</dbReference>
<dbReference type="HAMAP" id="MF_00382">
    <property type="entry name" value="Ribosomal_bL20"/>
    <property type="match status" value="1"/>
</dbReference>
<dbReference type="GO" id="GO:0005840">
    <property type="term" value="C:ribosome"/>
    <property type="evidence" value="ECO:0007669"/>
    <property type="project" value="UniProtKB-KW"/>
</dbReference>
<evidence type="ECO:0000256" key="8">
    <source>
        <dbReference type="HAMAP-Rule" id="MF_00382"/>
    </source>
</evidence>
<dbReference type="PROSITE" id="PS00937">
    <property type="entry name" value="RIBOSOMAL_L20"/>
    <property type="match status" value="1"/>
</dbReference>
<dbReference type="HOGENOM" id="CLU_123265_0_1_9"/>
<dbReference type="CDD" id="cd07026">
    <property type="entry name" value="Ribosomal_L20"/>
    <property type="match status" value="1"/>
</dbReference>
<evidence type="ECO:0000256" key="4">
    <source>
        <dbReference type="ARBA" id="ARBA00022980"/>
    </source>
</evidence>
<protein>
    <recommendedName>
        <fullName evidence="7 8">Large ribosomal subunit protein bL20</fullName>
    </recommendedName>
</protein>